<dbReference type="OrthoDB" id="275278at2759"/>
<dbReference type="CDD" id="cd09859">
    <property type="entry name" value="PIN_53EXO"/>
    <property type="match status" value="1"/>
</dbReference>
<proteinExistence type="predicted"/>
<dbReference type="SMART" id="SM00475">
    <property type="entry name" value="53EXOc"/>
    <property type="match status" value="1"/>
</dbReference>
<keyword evidence="1" id="KW-0540">Nuclease</keyword>
<dbReference type="GO" id="GO:0033567">
    <property type="term" value="P:DNA replication, Okazaki fragment processing"/>
    <property type="evidence" value="ECO:0007669"/>
    <property type="project" value="InterPro"/>
</dbReference>
<evidence type="ECO:0000313" key="4">
    <source>
        <dbReference type="EMBL" id="ETV69895.1"/>
    </source>
</evidence>
<evidence type="ECO:0000256" key="1">
    <source>
        <dbReference type="ARBA" id="ARBA00022722"/>
    </source>
</evidence>
<dbReference type="GO" id="GO:0017108">
    <property type="term" value="F:5'-flap endonuclease activity"/>
    <property type="evidence" value="ECO:0007669"/>
    <property type="project" value="InterPro"/>
</dbReference>
<reference evidence="4" key="1">
    <citation type="submission" date="2013-12" db="EMBL/GenBank/DDBJ databases">
        <title>The Genome Sequence of Aphanomyces astaci APO3.</title>
        <authorList>
            <consortium name="The Broad Institute Genomics Platform"/>
            <person name="Russ C."/>
            <person name="Tyler B."/>
            <person name="van West P."/>
            <person name="Dieguez-Uribeondo J."/>
            <person name="Young S.K."/>
            <person name="Zeng Q."/>
            <person name="Gargeya S."/>
            <person name="Fitzgerald M."/>
            <person name="Abouelleil A."/>
            <person name="Alvarado L."/>
            <person name="Chapman S.B."/>
            <person name="Gainer-Dewar J."/>
            <person name="Goldberg J."/>
            <person name="Griggs A."/>
            <person name="Gujja S."/>
            <person name="Hansen M."/>
            <person name="Howarth C."/>
            <person name="Imamovic A."/>
            <person name="Ireland A."/>
            <person name="Larimer J."/>
            <person name="McCowan C."/>
            <person name="Murphy C."/>
            <person name="Pearson M."/>
            <person name="Poon T.W."/>
            <person name="Priest M."/>
            <person name="Roberts A."/>
            <person name="Saif S."/>
            <person name="Shea T."/>
            <person name="Sykes S."/>
            <person name="Wortman J."/>
            <person name="Nusbaum C."/>
            <person name="Birren B."/>
        </authorList>
    </citation>
    <scope>NUCLEOTIDE SEQUENCE [LARGE SCALE GENOMIC DNA]</scope>
    <source>
        <strain evidence="4">APO3</strain>
    </source>
</reference>
<dbReference type="PANTHER" id="PTHR42646">
    <property type="entry name" value="FLAP ENDONUCLEASE XNI"/>
    <property type="match status" value="1"/>
</dbReference>
<dbReference type="Gene3D" id="1.10.150.20">
    <property type="entry name" value="5' to 3' exonuclease, C-terminal subdomain"/>
    <property type="match status" value="1"/>
</dbReference>
<gene>
    <name evidence="4" type="ORF">H257_14495</name>
</gene>
<dbReference type="InterPro" id="IPR029060">
    <property type="entry name" value="PIN-like_dom_sf"/>
</dbReference>
<dbReference type="GeneID" id="20816491"/>
<organism evidence="4">
    <name type="scientific">Aphanomyces astaci</name>
    <name type="common">Crayfish plague agent</name>
    <dbReference type="NCBI Taxonomy" id="112090"/>
    <lineage>
        <taxon>Eukaryota</taxon>
        <taxon>Sar</taxon>
        <taxon>Stramenopiles</taxon>
        <taxon>Oomycota</taxon>
        <taxon>Saprolegniomycetes</taxon>
        <taxon>Saprolegniales</taxon>
        <taxon>Verrucalvaceae</taxon>
        <taxon>Aphanomyces</taxon>
    </lineage>
</organism>
<evidence type="ECO:0000259" key="3">
    <source>
        <dbReference type="SMART" id="SM00475"/>
    </source>
</evidence>
<dbReference type="VEuPathDB" id="FungiDB:H257_14495"/>
<dbReference type="InterPro" id="IPR036279">
    <property type="entry name" value="5-3_exonuclease_C_sf"/>
</dbReference>
<dbReference type="InterPro" id="IPR038969">
    <property type="entry name" value="FEN"/>
</dbReference>
<dbReference type="Pfam" id="PF02739">
    <property type="entry name" value="5_3_exonuc_N"/>
    <property type="match status" value="1"/>
</dbReference>
<dbReference type="STRING" id="112090.W4FQX2"/>
<dbReference type="PROSITE" id="PS51257">
    <property type="entry name" value="PROKAR_LIPOPROTEIN"/>
    <property type="match status" value="1"/>
</dbReference>
<dbReference type="SUPFAM" id="SSF88723">
    <property type="entry name" value="PIN domain-like"/>
    <property type="match status" value="1"/>
</dbReference>
<dbReference type="PANTHER" id="PTHR42646:SF2">
    <property type="entry name" value="5'-3' EXONUCLEASE FAMILY PROTEIN"/>
    <property type="match status" value="1"/>
</dbReference>
<dbReference type="Gene3D" id="3.40.50.1010">
    <property type="entry name" value="5'-nuclease"/>
    <property type="match status" value="1"/>
</dbReference>
<dbReference type="SUPFAM" id="SSF47807">
    <property type="entry name" value="5' to 3' exonuclease, C-terminal subdomain"/>
    <property type="match status" value="1"/>
</dbReference>
<dbReference type="AlphaFoldDB" id="W4FQX2"/>
<dbReference type="InterPro" id="IPR002421">
    <property type="entry name" value="5-3_exonuclease"/>
</dbReference>
<protein>
    <recommendedName>
        <fullName evidence="3">5'-3' exonuclease domain-containing protein</fullName>
    </recommendedName>
</protein>
<dbReference type="EMBL" id="KI913171">
    <property type="protein sequence ID" value="ETV69895.1"/>
    <property type="molecule type" value="Genomic_DNA"/>
</dbReference>
<sequence>MLRSVAPSAMMLAACCRRSTMLPMPKSQAFASWNSSALSRDVKRQRDTTLLIDGNNLLYDVYDARCTLSWNDQAIGAAVRFVQRVREIVHAKQANRLAIMFDTPQTSQRQLANDMYKPVHRKRTMAQHLRSQFPIAIDTLKALGVAVIQVPTVEADDLIASYAKACVADGFDVVIVTNDTDMYQLVQTSSLSDKVHHSVTVYRPMARQSIREARVKKLLCGGRPAQQPEIRALCGDLRGKTPGIPGGLDIREAISLLNKHGGLVRLLRTLDDVDDKALAQRLKNSISMLELSYKESKLNDAVPLPVAPARLAIAQPLVFNRQVLERVFGADGTAVVFTAQARVRGQRPCHLQEIQKDAPPEEDCDPATEVALDQLFDSIKAK</sequence>
<evidence type="ECO:0000256" key="2">
    <source>
        <dbReference type="ARBA" id="ARBA00022801"/>
    </source>
</evidence>
<keyword evidence="2" id="KW-0378">Hydrolase</keyword>
<dbReference type="RefSeq" id="XP_009840634.1">
    <property type="nucleotide sequence ID" value="XM_009842332.1"/>
</dbReference>
<feature type="domain" description="5'-3' exonuclease" evidence="3">
    <location>
        <begin position="45"/>
        <end position="314"/>
    </location>
</feature>
<name>W4FQX2_APHAT</name>
<dbReference type="InterPro" id="IPR020046">
    <property type="entry name" value="5-3_exonucl_a-hlix_arch_N"/>
</dbReference>
<accession>W4FQX2</accession>
<dbReference type="GO" id="GO:0008409">
    <property type="term" value="F:5'-3' exonuclease activity"/>
    <property type="evidence" value="ECO:0007669"/>
    <property type="project" value="InterPro"/>
</dbReference>
<dbReference type="GO" id="GO:0003677">
    <property type="term" value="F:DNA binding"/>
    <property type="evidence" value="ECO:0007669"/>
    <property type="project" value="InterPro"/>
</dbReference>